<accession>A0A519BKW4</accession>
<proteinExistence type="predicted"/>
<protein>
    <submittedName>
        <fullName evidence="1">Type II toxin-antitoxin system RelE/ParE family toxin</fullName>
    </submittedName>
</protein>
<comment type="caution">
    <text evidence="1">The sequence shown here is derived from an EMBL/GenBank/DDBJ whole genome shotgun (WGS) entry which is preliminary data.</text>
</comment>
<organism evidence="1 2">
    <name type="scientific">Candidatus Acididesulfobacter diazotrophicus</name>
    <dbReference type="NCBI Taxonomy" id="2597226"/>
    <lineage>
        <taxon>Bacteria</taxon>
        <taxon>Deltaproteobacteria</taxon>
        <taxon>Candidatus Acidulodesulfobacterales</taxon>
        <taxon>Candidatus Acididesulfobacter</taxon>
    </lineage>
</organism>
<dbReference type="Pfam" id="PF05973">
    <property type="entry name" value="Gp49"/>
    <property type="match status" value="1"/>
</dbReference>
<dbReference type="Gene3D" id="3.30.2310.20">
    <property type="entry name" value="RelE-like"/>
    <property type="match status" value="1"/>
</dbReference>
<dbReference type="InterPro" id="IPR035093">
    <property type="entry name" value="RelE/ParE_toxin_dom_sf"/>
</dbReference>
<evidence type="ECO:0000313" key="2">
    <source>
        <dbReference type="Proteomes" id="UP000319296"/>
    </source>
</evidence>
<dbReference type="SUPFAM" id="SSF143011">
    <property type="entry name" value="RelE-like"/>
    <property type="match status" value="1"/>
</dbReference>
<dbReference type="InterPro" id="IPR009241">
    <property type="entry name" value="HigB-like"/>
</dbReference>
<name>A0A519BKW4_9DELT</name>
<dbReference type="Proteomes" id="UP000319296">
    <property type="component" value="Unassembled WGS sequence"/>
</dbReference>
<dbReference type="EMBL" id="SGBB01000019">
    <property type="protein sequence ID" value="RZD17876.1"/>
    <property type="molecule type" value="Genomic_DNA"/>
</dbReference>
<reference evidence="1 2" key="1">
    <citation type="journal article" date="2019" name="ISME J.">
        <title>Insights into ecological role of a new deltaproteobacterial order Candidatus Acidulodesulfobacterales by metagenomics and metatranscriptomics.</title>
        <authorList>
            <person name="Tan S."/>
            <person name="Liu J."/>
            <person name="Fang Y."/>
            <person name="Hedlund B.P."/>
            <person name="Lian Z.H."/>
            <person name="Huang L.Y."/>
            <person name="Li J.T."/>
            <person name="Huang L.N."/>
            <person name="Li W.J."/>
            <person name="Jiang H.C."/>
            <person name="Dong H.L."/>
            <person name="Shu W.S."/>
        </authorList>
    </citation>
    <scope>NUCLEOTIDE SEQUENCE [LARGE SCALE GENOMIC DNA]</scope>
    <source>
        <strain evidence="1">AP1</strain>
    </source>
</reference>
<gene>
    <name evidence="1" type="ORF">EVG15_08725</name>
</gene>
<sequence length="118" mass="13856">MHRIIIFYKTLEGSCPVKEFLDSLDGKVAQKITWVLSLLEDLDNIPSLYFKKLAGTDGIWECRIKYGSNIYRIFCFMLKDSNVVLTHGFIKKTQRTPKNEIEKAEKYKNDFIERSQNE</sequence>
<dbReference type="AlphaFoldDB" id="A0A519BKW4"/>
<evidence type="ECO:0000313" key="1">
    <source>
        <dbReference type="EMBL" id="RZD17876.1"/>
    </source>
</evidence>